<gene>
    <name evidence="1" type="ORF">A9F13_17g00506</name>
</gene>
<dbReference type="SUPFAM" id="SSF53300">
    <property type="entry name" value="vWA-like"/>
    <property type="match status" value="1"/>
</dbReference>
<name>A0AA91PXA2_CLALS</name>
<dbReference type="GO" id="GO:0016787">
    <property type="term" value="F:hydrolase activity"/>
    <property type="evidence" value="ECO:0007669"/>
    <property type="project" value="UniProtKB-KW"/>
</dbReference>
<dbReference type="PANTHER" id="PTHR34706:SF1">
    <property type="entry name" value="VWFA DOMAIN-CONTAINING PROTEIN"/>
    <property type="match status" value="1"/>
</dbReference>
<dbReference type="EMBL" id="LYUB02000017">
    <property type="protein sequence ID" value="OVF06837.1"/>
    <property type="molecule type" value="Genomic_DNA"/>
</dbReference>
<evidence type="ECO:0000313" key="2">
    <source>
        <dbReference type="Proteomes" id="UP000195602"/>
    </source>
</evidence>
<dbReference type="AlphaFoldDB" id="A0AA91PXA2"/>
<protein>
    <submittedName>
        <fullName evidence="1">Carboxylic ester hydrolase</fullName>
    </submittedName>
</protein>
<organism evidence="1 2">
    <name type="scientific">Clavispora lusitaniae</name>
    <name type="common">Candida lusitaniae</name>
    <dbReference type="NCBI Taxonomy" id="36911"/>
    <lineage>
        <taxon>Eukaryota</taxon>
        <taxon>Fungi</taxon>
        <taxon>Dikarya</taxon>
        <taxon>Ascomycota</taxon>
        <taxon>Saccharomycotina</taxon>
        <taxon>Pichiomycetes</taxon>
        <taxon>Metschnikowiaceae</taxon>
        <taxon>Clavispora</taxon>
    </lineage>
</organism>
<sequence>MTEAPPPYSTGPKAQVVSHPTEASMLSDDQLWCLRGYDIVYIVDDSTSMSWTEKRSGIVPWPHARDALMTFSSICEEWDEDGQDLWFLNRAEPLLHATPRQIEEAFNSNSPRGGTNMGRKLLQVISTYFNDYTPSSKPLNIVAITDGQFSDDVTSTIKWIDKELDKRNALPNQIGIQFVQIGADPQAEKCLRMLDDDLQHMGLSRDLVDTVPWIADKADGKNFDGKYLIKVVCGAINKRLDNDNVGRKAKPPVKKSKFRRLFGRMD</sequence>
<reference evidence="1 2" key="1">
    <citation type="submission" date="2017-04" db="EMBL/GenBank/DDBJ databases">
        <title>Draft genome of the yeast Clavispora lusitaniae type strain CBS 6936.</title>
        <authorList>
            <person name="Durrens P."/>
            <person name="Klopp C."/>
            <person name="Biteau N."/>
            <person name="Fitton-Ouhabi V."/>
            <person name="Dementhon K."/>
            <person name="Accoceberry I."/>
            <person name="Sherman D.J."/>
            <person name="Noel T."/>
        </authorList>
    </citation>
    <scope>NUCLEOTIDE SEQUENCE [LARGE SCALE GENOMIC DNA]</scope>
    <source>
        <strain evidence="1 2">CBS 6936</strain>
    </source>
</reference>
<dbReference type="InterPro" id="IPR036465">
    <property type="entry name" value="vWFA_dom_sf"/>
</dbReference>
<proteinExistence type="predicted"/>
<comment type="caution">
    <text evidence="1">The sequence shown here is derived from an EMBL/GenBank/DDBJ whole genome shotgun (WGS) entry which is preliminary data.</text>
</comment>
<dbReference type="Proteomes" id="UP000195602">
    <property type="component" value="Unassembled WGS sequence"/>
</dbReference>
<keyword evidence="1" id="KW-0378">Hydrolase</keyword>
<evidence type="ECO:0000313" key="1">
    <source>
        <dbReference type="EMBL" id="OVF06837.1"/>
    </source>
</evidence>
<accession>A0AA91PXA2</accession>
<dbReference type="PANTHER" id="PTHR34706">
    <property type="entry name" value="SLR1338 PROTEIN"/>
    <property type="match status" value="1"/>
</dbReference>
<dbReference type="Gene3D" id="3.40.50.410">
    <property type="entry name" value="von Willebrand factor, type A domain"/>
    <property type="match status" value="1"/>
</dbReference>
<dbReference type="KEGG" id="clus:A9F13_17g00506"/>